<reference evidence="7 8" key="1">
    <citation type="journal article" date="2018" name="Mar. Genomics">
        <title>Complete genome sequence of Marinifilaceae bacterium strain SPP2, isolated from the Antarctic marine sediment.</title>
        <authorList>
            <person name="Watanabe M."/>
            <person name="Kojima H."/>
            <person name="Fukui M."/>
        </authorList>
    </citation>
    <scope>NUCLEOTIDE SEQUENCE [LARGE SCALE GENOMIC DNA]</scope>
    <source>
        <strain evidence="7 8">SPP2</strain>
    </source>
</reference>
<dbReference type="RefSeq" id="WP_096430084.1">
    <property type="nucleotide sequence ID" value="NZ_AP018042.1"/>
</dbReference>
<dbReference type="GO" id="GO:0005975">
    <property type="term" value="P:carbohydrate metabolic process"/>
    <property type="evidence" value="ECO:0007669"/>
    <property type="project" value="InterPro"/>
</dbReference>
<dbReference type="PANTHER" id="PTHR42715:SF10">
    <property type="entry name" value="BETA-GLUCOSIDASE"/>
    <property type="match status" value="1"/>
</dbReference>
<sequence>MQIKIYFLVLCLSVNFTLFAQVNTNSSYSTPEIDAKVEALMSGMTMDEKLAQIMGTRIRDIMVDGKVSLEKCREHIPYGIGHFCQFSSGQALSPEELRDLVREIQHYLMTETRLKIPAIFHEEAITGFATQGATTFPQQIGVGCTWNPELVEKNTSSTAQNMRAAGATFALSPMLDLSRTAHWNRHQESYGEDAYLTSRMGVAFVQGLQGNDFKTGVAATVKHFAGYGTKNNNSKMLYEEYLMPHEACFKIAGAKSVMPSYGVYKALPVAASPTMLDQILRRDAGFDGLVVSDYGAITMLYKKYKVAKDSTMAAALALNAGMDIELSSPSMFPKLREALNQGLVTEELIDAAVKRSLIMKAKLGLLDKNPIIGKDGALDFDPPAFRKLAYETACQSIVLLENDGILPLKKEVKKIALVGPNAANVFGLLGDYTYQGMRSFWKQTTFDANNPKLVTVKEGLESRLAKDVQIKHERGCDWSAALEAKIDKEGFGDSRIEKLKMMTVSGLPQPNLKNAIKIAEESDVIIAVMGENLYLNGEGRWRNGIKLPGEQEAFVEQLIATGKPVVLVMLGGRQQVISKFSDQCAAVVQAWFPGEEGGNAIADVLLGNVNPSGKLCVSYPRTEEKVEINYQDGYEKKELVQYPFGYGLSYTQYEYSNMNMKSKVDITDERFSISCTVKNTGSVDGTEVVQLYVSPKNTNSTMKPILLKGFQRVNLKAGEEKEISFKVSPQQLVEYKKNQWIIEAGKYEFKLGASCTDIRLKDEIEISGGNLILEKGRDVFFSDNE</sequence>
<dbReference type="SUPFAM" id="SSF52279">
    <property type="entry name" value="Beta-D-glucan exohydrolase, C-terminal domain"/>
    <property type="match status" value="1"/>
</dbReference>
<dbReference type="Gene3D" id="3.40.50.1700">
    <property type="entry name" value="Glycoside hydrolase family 3 C-terminal domain"/>
    <property type="match status" value="1"/>
</dbReference>
<proteinExistence type="inferred from homology"/>
<keyword evidence="3" id="KW-0119">Carbohydrate metabolism</keyword>
<protein>
    <recommendedName>
        <fullName evidence="6">Fibronectin type III-like domain-containing protein</fullName>
    </recommendedName>
</protein>
<keyword evidence="4" id="KW-0326">Glycosidase</keyword>
<dbReference type="SUPFAM" id="SSF51445">
    <property type="entry name" value="(Trans)glycosidases"/>
    <property type="match status" value="1"/>
</dbReference>
<dbReference type="InterPro" id="IPR001764">
    <property type="entry name" value="Glyco_hydro_3_N"/>
</dbReference>
<feature type="chain" id="PRO_5013231362" description="Fibronectin type III-like domain-containing protein" evidence="5">
    <location>
        <begin position="21"/>
        <end position="785"/>
    </location>
</feature>
<dbReference type="Pfam" id="PF00933">
    <property type="entry name" value="Glyco_hydro_3"/>
    <property type="match status" value="1"/>
</dbReference>
<reference evidence="8" key="2">
    <citation type="journal article" date="2020" name="Antonie Van Leeuwenhoek">
        <title>Labilibaculum antarcticum sp. nov., a novel facultative anaerobic, psychrotorelant bacterium isolated from marine sediment of Antarctica.</title>
        <authorList>
            <person name="Watanabe M."/>
            <person name="Kojima H."/>
            <person name="Fukui M."/>
        </authorList>
    </citation>
    <scope>NUCLEOTIDE SEQUENCE [LARGE SCALE GENOMIC DNA]</scope>
    <source>
        <strain evidence="8">SPP2</strain>
    </source>
</reference>
<dbReference type="OrthoDB" id="9805821at2"/>
<dbReference type="InterPro" id="IPR013783">
    <property type="entry name" value="Ig-like_fold"/>
</dbReference>
<dbReference type="InterPro" id="IPR026891">
    <property type="entry name" value="Fn3-like"/>
</dbReference>
<dbReference type="Pfam" id="PF01915">
    <property type="entry name" value="Glyco_hydro_3_C"/>
    <property type="match status" value="1"/>
</dbReference>
<dbReference type="InterPro" id="IPR036881">
    <property type="entry name" value="Glyco_hydro_3_C_sf"/>
</dbReference>
<dbReference type="Gene3D" id="2.60.40.10">
    <property type="entry name" value="Immunoglobulins"/>
    <property type="match status" value="1"/>
</dbReference>
<dbReference type="InterPro" id="IPR002772">
    <property type="entry name" value="Glyco_hydro_3_C"/>
</dbReference>
<evidence type="ECO:0000256" key="2">
    <source>
        <dbReference type="ARBA" id="ARBA00022801"/>
    </source>
</evidence>
<accession>A0A1Y1CPC6</accession>
<dbReference type="Proteomes" id="UP000218267">
    <property type="component" value="Chromosome"/>
</dbReference>
<dbReference type="PRINTS" id="PR00133">
    <property type="entry name" value="GLHYDRLASE3"/>
</dbReference>
<feature type="signal peptide" evidence="5">
    <location>
        <begin position="1"/>
        <end position="20"/>
    </location>
</feature>
<dbReference type="AlphaFoldDB" id="A0A1Y1CPC6"/>
<dbReference type="Gene3D" id="3.20.20.300">
    <property type="entry name" value="Glycoside hydrolase, family 3, N-terminal domain"/>
    <property type="match status" value="1"/>
</dbReference>
<organism evidence="7 8">
    <name type="scientific">Labilibaculum antarcticum</name>
    <dbReference type="NCBI Taxonomy" id="1717717"/>
    <lineage>
        <taxon>Bacteria</taxon>
        <taxon>Pseudomonadati</taxon>
        <taxon>Bacteroidota</taxon>
        <taxon>Bacteroidia</taxon>
        <taxon>Marinilabiliales</taxon>
        <taxon>Marinifilaceae</taxon>
        <taxon>Labilibaculum</taxon>
    </lineage>
</organism>
<evidence type="ECO:0000313" key="8">
    <source>
        <dbReference type="Proteomes" id="UP000218267"/>
    </source>
</evidence>
<gene>
    <name evidence="7" type="ORF">ALGA_2779</name>
</gene>
<dbReference type="KEGG" id="mbas:ALGA_2779"/>
<keyword evidence="8" id="KW-1185">Reference proteome</keyword>
<dbReference type="PROSITE" id="PS00775">
    <property type="entry name" value="GLYCOSYL_HYDROL_F3"/>
    <property type="match status" value="1"/>
</dbReference>
<evidence type="ECO:0000259" key="6">
    <source>
        <dbReference type="SMART" id="SM01217"/>
    </source>
</evidence>
<feature type="domain" description="Fibronectin type III-like" evidence="6">
    <location>
        <begin position="687"/>
        <end position="755"/>
    </location>
</feature>
<dbReference type="PANTHER" id="PTHR42715">
    <property type="entry name" value="BETA-GLUCOSIDASE"/>
    <property type="match status" value="1"/>
</dbReference>
<evidence type="ECO:0000256" key="5">
    <source>
        <dbReference type="SAM" id="SignalP"/>
    </source>
</evidence>
<dbReference type="Pfam" id="PF14310">
    <property type="entry name" value="Fn3-like"/>
    <property type="match status" value="1"/>
</dbReference>
<dbReference type="InterPro" id="IPR017853">
    <property type="entry name" value="GH"/>
</dbReference>
<comment type="similarity">
    <text evidence="1 4">Belongs to the glycosyl hydrolase 3 family.</text>
</comment>
<evidence type="ECO:0000313" key="7">
    <source>
        <dbReference type="EMBL" id="BAX81091.1"/>
    </source>
</evidence>
<keyword evidence="2 4" id="KW-0378">Hydrolase</keyword>
<evidence type="ECO:0000256" key="1">
    <source>
        <dbReference type="ARBA" id="ARBA00005336"/>
    </source>
</evidence>
<dbReference type="EMBL" id="AP018042">
    <property type="protein sequence ID" value="BAX81091.1"/>
    <property type="molecule type" value="Genomic_DNA"/>
</dbReference>
<evidence type="ECO:0000256" key="4">
    <source>
        <dbReference type="RuleBase" id="RU361161"/>
    </source>
</evidence>
<dbReference type="InterPro" id="IPR036962">
    <property type="entry name" value="Glyco_hydro_3_N_sf"/>
</dbReference>
<keyword evidence="5" id="KW-0732">Signal</keyword>
<dbReference type="GO" id="GO:0004553">
    <property type="term" value="F:hydrolase activity, hydrolyzing O-glycosyl compounds"/>
    <property type="evidence" value="ECO:0007669"/>
    <property type="project" value="InterPro"/>
</dbReference>
<evidence type="ECO:0000256" key="3">
    <source>
        <dbReference type="ARBA" id="ARBA00023277"/>
    </source>
</evidence>
<name>A0A1Y1CPC6_9BACT</name>
<dbReference type="InterPro" id="IPR019800">
    <property type="entry name" value="Glyco_hydro_3_AS"/>
</dbReference>
<dbReference type="InterPro" id="IPR050288">
    <property type="entry name" value="Cellulose_deg_GH3"/>
</dbReference>
<dbReference type="SMART" id="SM01217">
    <property type="entry name" value="Fn3_like"/>
    <property type="match status" value="1"/>
</dbReference>